<dbReference type="EMBL" id="NOXU01000028">
    <property type="protein sequence ID" value="OYQ34481.1"/>
    <property type="molecule type" value="Genomic_DNA"/>
</dbReference>
<dbReference type="RefSeq" id="WP_094456330.1">
    <property type="nucleotide sequence ID" value="NZ_NOXU01000028.1"/>
</dbReference>
<keyword evidence="4 6" id="KW-1133">Transmembrane helix</keyword>
<dbReference type="AlphaFoldDB" id="A0A255YZ76"/>
<dbReference type="InterPro" id="IPR037185">
    <property type="entry name" value="EmrE-like"/>
</dbReference>
<dbReference type="InterPro" id="IPR050638">
    <property type="entry name" value="AA-Vitamin_Transporters"/>
</dbReference>
<dbReference type="SUPFAM" id="SSF103481">
    <property type="entry name" value="Multidrug resistance efflux transporter EmrE"/>
    <property type="match status" value="2"/>
</dbReference>
<dbReference type="InterPro" id="IPR000620">
    <property type="entry name" value="EamA_dom"/>
</dbReference>
<feature type="transmembrane region" description="Helical" evidence="6">
    <location>
        <begin position="73"/>
        <end position="91"/>
    </location>
</feature>
<keyword evidence="5 6" id="KW-0472">Membrane</keyword>
<evidence type="ECO:0000256" key="4">
    <source>
        <dbReference type="ARBA" id="ARBA00022989"/>
    </source>
</evidence>
<feature type="transmembrane region" description="Helical" evidence="6">
    <location>
        <begin position="277"/>
        <end position="294"/>
    </location>
</feature>
<protein>
    <recommendedName>
        <fullName evidence="7">EamA domain-containing protein</fullName>
    </recommendedName>
</protein>
<dbReference type="PANTHER" id="PTHR32322">
    <property type="entry name" value="INNER MEMBRANE TRANSPORTER"/>
    <property type="match status" value="1"/>
</dbReference>
<organism evidence="8 9">
    <name type="scientific">Niveispirillum lacus</name>
    <dbReference type="NCBI Taxonomy" id="1981099"/>
    <lineage>
        <taxon>Bacteria</taxon>
        <taxon>Pseudomonadati</taxon>
        <taxon>Pseudomonadota</taxon>
        <taxon>Alphaproteobacteria</taxon>
        <taxon>Rhodospirillales</taxon>
        <taxon>Azospirillaceae</taxon>
        <taxon>Niveispirillum</taxon>
    </lineage>
</organism>
<dbReference type="Pfam" id="PF00892">
    <property type="entry name" value="EamA"/>
    <property type="match status" value="2"/>
</dbReference>
<evidence type="ECO:0000256" key="5">
    <source>
        <dbReference type="ARBA" id="ARBA00023136"/>
    </source>
</evidence>
<evidence type="ECO:0000313" key="8">
    <source>
        <dbReference type="EMBL" id="OYQ34481.1"/>
    </source>
</evidence>
<comment type="caution">
    <text evidence="8">The sequence shown here is derived from an EMBL/GenBank/DDBJ whole genome shotgun (WGS) entry which is preliminary data.</text>
</comment>
<reference evidence="8 9" key="1">
    <citation type="submission" date="2017-07" db="EMBL/GenBank/DDBJ databases">
        <title>Niveispirillum cyanobacteriorum sp. nov., isolated from cyanobacterial aggregates in a eutrophic lake.</title>
        <authorList>
            <person name="Cai H."/>
        </authorList>
    </citation>
    <scope>NUCLEOTIDE SEQUENCE [LARGE SCALE GENOMIC DNA]</scope>
    <source>
        <strain evidence="9">TH1-14</strain>
    </source>
</reference>
<feature type="transmembrane region" description="Helical" evidence="6">
    <location>
        <begin position="219"/>
        <end position="240"/>
    </location>
</feature>
<sequence>MPHRPSLFSWFLLLAASPLLFGSNVLTARFVAGEIPAVSMAFWRWTLALLILAPFIRHELIAGWPEMRRDWRGFLLLGALGMGICGAPVYLAGQTTTATNISLIYASAPVLIVLYGRLFWRERVSAVQAAGVAVSLAGVLTVIAKGNPIALLHLHFTAGDLWIVLAANGWAFYSLMLRHRASGLTPFARFSGICAGGVMAMLPFYGLEMGMGQVADASWRTIATLLFLALVPGLASYLVYGRLVTVFGPGRAGMTLYLTPLYNAALAALLLGERLAGYHLVGMALVLPGIWLATRKPAQ</sequence>
<dbReference type="GO" id="GO:0016020">
    <property type="term" value="C:membrane"/>
    <property type="evidence" value="ECO:0007669"/>
    <property type="project" value="UniProtKB-SubCell"/>
</dbReference>
<accession>A0A255YZ76</accession>
<feature type="transmembrane region" description="Helical" evidence="6">
    <location>
        <begin position="127"/>
        <end position="144"/>
    </location>
</feature>
<dbReference type="Proteomes" id="UP000216998">
    <property type="component" value="Unassembled WGS sequence"/>
</dbReference>
<dbReference type="OrthoDB" id="9806889at2"/>
<evidence type="ECO:0000313" key="9">
    <source>
        <dbReference type="Proteomes" id="UP000216998"/>
    </source>
</evidence>
<feature type="domain" description="EamA" evidence="7">
    <location>
        <begin position="158"/>
        <end position="294"/>
    </location>
</feature>
<evidence type="ECO:0000256" key="1">
    <source>
        <dbReference type="ARBA" id="ARBA00004141"/>
    </source>
</evidence>
<feature type="transmembrane region" description="Helical" evidence="6">
    <location>
        <begin position="187"/>
        <end position="207"/>
    </location>
</feature>
<evidence type="ECO:0000256" key="2">
    <source>
        <dbReference type="ARBA" id="ARBA00007362"/>
    </source>
</evidence>
<proteinExistence type="inferred from homology"/>
<feature type="transmembrane region" description="Helical" evidence="6">
    <location>
        <begin position="103"/>
        <end position="120"/>
    </location>
</feature>
<evidence type="ECO:0000256" key="6">
    <source>
        <dbReference type="SAM" id="Phobius"/>
    </source>
</evidence>
<feature type="transmembrane region" description="Helical" evidence="6">
    <location>
        <begin position="252"/>
        <end position="271"/>
    </location>
</feature>
<evidence type="ECO:0000256" key="3">
    <source>
        <dbReference type="ARBA" id="ARBA00022692"/>
    </source>
</evidence>
<feature type="transmembrane region" description="Helical" evidence="6">
    <location>
        <begin position="42"/>
        <end position="61"/>
    </location>
</feature>
<feature type="domain" description="EamA" evidence="7">
    <location>
        <begin position="9"/>
        <end position="142"/>
    </location>
</feature>
<evidence type="ECO:0000259" key="7">
    <source>
        <dbReference type="Pfam" id="PF00892"/>
    </source>
</evidence>
<name>A0A255YZ76_9PROT</name>
<keyword evidence="3 6" id="KW-0812">Transmembrane</keyword>
<comment type="subcellular location">
    <subcellularLocation>
        <location evidence="1">Membrane</location>
        <topology evidence="1">Multi-pass membrane protein</topology>
    </subcellularLocation>
</comment>
<feature type="transmembrane region" description="Helical" evidence="6">
    <location>
        <begin position="150"/>
        <end position="175"/>
    </location>
</feature>
<gene>
    <name evidence="8" type="ORF">CHU95_10645</name>
</gene>
<dbReference type="PANTHER" id="PTHR32322:SF2">
    <property type="entry name" value="EAMA DOMAIN-CONTAINING PROTEIN"/>
    <property type="match status" value="1"/>
</dbReference>
<comment type="similarity">
    <text evidence="2">Belongs to the EamA transporter family.</text>
</comment>
<keyword evidence="9" id="KW-1185">Reference proteome</keyword>